<sequence>MSGWDVAPAREYRTVPTYITPVTDTCTEAADEGFQADNRFEGKKASKVDTGADGGNTFTFADENVSRHANGNAGTKERVERECYGCHKTGHLRSECPDQPAKTCNICKGDHIAAECTVSRMTAHIDSLGIPDMPADDAWKMLEAADADKDVDDIRTAMLAYAKAHPAVTFEELESVFRGSDFNTHLIAKLQEVADTHTIVNIQGQIDQEFVVSIQFSAEPRRKAFAEGWPETPEINMERLAKAGITMDRMRCPQAPKDEEEGGDAGEQGVDAEPQPGAIGGIHAVSSLNRTHTNRSVATNGTGSFDPSFEIDFVEGDTGDPQQWPIWYKGLILFVMSYGTTCVVLYSTSYTSAIPGMEATFGVGETVGVLGVTTYLFGMATGSVILAPLSEMFGRRPIYVVALALFVVFVIPCAVATNMATILVTRFFGAFCAAAMISNSPGTVNDIVDEQHRALAFSIWSIGPMNGPVIGPVVGGFVFQYLGWRWTNWVVVIVASVAWIVVSLIQETYAPAILRKRAAKKRKETGDERWWSRYDDKEEFWPLLKINLSRPFVMTVTEPICIFWDVYIALVYGILYLCFVAYPIVFSELRGWSPSMSGLAFCGIGVGSMIVIVSEPLIRKMINAHKPDPESETGDVPPEAMVSVVCIAAVLLPVGEMWFAWTGTPNVHWIWPILAGVPFGMGNAGVFIYATNYLVYSYDVYAASALAGNAVLRSAMGATIPLAGTAMYSTLGAHWAGTLLALLEAICIPIPFIFYRYGRKIRLKSALIRSMREDKEKQNARRTRAEEKTKRRLEAEARTGAVVEMGAAVDEGEKEYEKGGAVRETEE</sequence>
<dbReference type="Gene3D" id="4.10.60.10">
    <property type="entry name" value="Zinc finger, CCHC-type"/>
    <property type="match status" value="1"/>
</dbReference>
<evidence type="ECO:0000313" key="15">
    <source>
        <dbReference type="Proteomes" id="UP000310066"/>
    </source>
</evidence>
<comment type="function">
    <text evidence="6">MFS transporter; part of the gene cluster that mediates the biosynthesis of cercosporin, a light-activated, non-host-selective toxin. The perylenequinone chromophore of cercosporin absorbs light energy to attain an electronically-activated triplet state and produces active oxygen species such as the hydroxyl radical, superoxide, hydrogen peroxide or singlet oxygen upon reaction with oxygen molecules. These reactive oxygen species cause damage to various cellular components including lipids, proteins and nucleic acids. Responsible for secretion and accumulation of cercosporin, but does not play any roles in self-protection against the toxicity of cercosporin.</text>
</comment>
<feature type="transmembrane region" description="Helical" evidence="11">
    <location>
        <begin position="454"/>
        <end position="483"/>
    </location>
</feature>
<feature type="transmembrane region" description="Helical" evidence="11">
    <location>
        <begin position="326"/>
        <end position="347"/>
    </location>
</feature>
<dbReference type="InterPro" id="IPR005829">
    <property type="entry name" value="Sugar_transporter_CS"/>
</dbReference>
<feature type="domain" description="Major facilitator superfamily (MFS) profile" evidence="13">
    <location>
        <begin position="332"/>
        <end position="759"/>
    </location>
</feature>
<dbReference type="GO" id="GO:0005886">
    <property type="term" value="C:plasma membrane"/>
    <property type="evidence" value="ECO:0007669"/>
    <property type="project" value="TreeGrafter"/>
</dbReference>
<comment type="subcellular location">
    <subcellularLocation>
        <location evidence="1">Membrane</location>
        <topology evidence="1">Multi-pass membrane protein</topology>
    </subcellularLocation>
</comment>
<dbReference type="InterPro" id="IPR020846">
    <property type="entry name" value="MFS_dom"/>
</dbReference>
<dbReference type="GO" id="GO:0003676">
    <property type="term" value="F:nucleic acid binding"/>
    <property type="evidence" value="ECO:0007669"/>
    <property type="project" value="InterPro"/>
</dbReference>
<gene>
    <name evidence="14" type="ORF">B0A54_07820</name>
</gene>
<dbReference type="InterPro" id="IPR011701">
    <property type="entry name" value="MFS"/>
</dbReference>
<dbReference type="SMART" id="SM00343">
    <property type="entry name" value="ZnF_C2HC"/>
    <property type="match status" value="2"/>
</dbReference>
<feature type="transmembrane region" description="Helical" evidence="11">
    <location>
        <begin position="639"/>
        <end position="661"/>
    </location>
</feature>
<dbReference type="PANTHER" id="PTHR23502:SF12">
    <property type="entry name" value="MULTIDRUG TRANSPORTER, PUTATIVE (AFU_ORTHOLOGUE AFUA_1G06440)-RELATED"/>
    <property type="match status" value="1"/>
</dbReference>
<dbReference type="STRING" id="329885.A0A4U0UXJ4"/>
<evidence type="ECO:0000256" key="4">
    <source>
        <dbReference type="ARBA" id="ARBA00023136"/>
    </source>
</evidence>
<dbReference type="GO" id="GO:0140115">
    <property type="term" value="P:export across plasma membrane"/>
    <property type="evidence" value="ECO:0007669"/>
    <property type="project" value="UniProtKB-ARBA"/>
</dbReference>
<feature type="transmembrane region" description="Helical" evidence="11">
    <location>
        <begin position="597"/>
        <end position="618"/>
    </location>
</feature>
<evidence type="ECO:0000256" key="9">
    <source>
        <dbReference type="PROSITE-ProRule" id="PRU00047"/>
    </source>
</evidence>
<dbReference type="OrthoDB" id="3365399at2759"/>
<dbReference type="PROSITE" id="PS50158">
    <property type="entry name" value="ZF_CCHC"/>
    <property type="match status" value="1"/>
</dbReference>
<evidence type="ECO:0000259" key="13">
    <source>
        <dbReference type="PROSITE" id="PS50850"/>
    </source>
</evidence>
<name>A0A4U0UXJ4_9PEZI</name>
<comment type="similarity">
    <text evidence="5">Belongs to the major facilitator superfamily. CAR1 family.</text>
</comment>
<feature type="transmembrane region" description="Helical" evidence="11">
    <location>
        <begin position="667"/>
        <end position="689"/>
    </location>
</feature>
<dbReference type="PROSITE" id="PS00216">
    <property type="entry name" value="SUGAR_TRANSPORT_1"/>
    <property type="match status" value="1"/>
</dbReference>
<evidence type="ECO:0000256" key="10">
    <source>
        <dbReference type="SAM" id="MobiDB-lite"/>
    </source>
</evidence>
<evidence type="ECO:0000256" key="1">
    <source>
        <dbReference type="ARBA" id="ARBA00004141"/>
    </source>
</evidence>
<dbReference type="GO" id="GO:0022857">
    <property type="term" value="F:transmembrane transporter activity"/>
    <property type="evidence" value="ECO:0007669"/>
    <property type="project" value="InterPro"/>
</dbReference>
<feature type="transmembrane region" description="Helical" evidence="11">
    <location>
        <begin position="735"/>
        <end position="755"/>
    </location>
</feature>
<feature type="transmembrane region" description="Helical" evidence="11">
    <location>
        <begin position="489"/>
        <end position="514"/>
    </location>
</feature>
<proteinExistence type="inferred from homology"/>
<feature type="region of interest" description="Disordered" evidence="10">
    <location>
        <begin position="774"/>
        <end position="796"/>
    </location>
</feature>
<evidence type="ECO:0000313" key="14">
    <source>
        <dbReference type="EMBL" id="TKA40908.1"/>
    </source>
</evidence>
<accession>A0A4U0UXJ4</accession>
<protein>
    <recommendedName>
        <fullName evidence="7">Cercosporin MFS transporter CTB4</fullName>
    </recommendedName>
    <alternativeName>
        <fullName evidence="8">Cercosporin toxin biosynthesis cluster protein 4</fullName>
    </alternativeName>
</protein>
<dbReference type="EMBL" id="NAJP01000030">
    <property type="protein sequence ID" value="TKA40908.1"/>
    <property type="molecule type" value="Genomic_DNA"/>
</dbReference>
<feature type="transmembrane region" description="Helical" evidence="11">
    <location>
        <begin position="701"/>
        <end position="723"/>
    </location>
</feature>
<feature type="transmembrane region" description="Helical" evidence="11">
    <location>
        <begin position="560"/>
        <end position="585"/>
    </location>
</feature>
<dbReference type="AlphaFoldDB" id="A0A4U0UXJ4"/>
<organism evidence="14 15">
    <name type="scientific">Friedmanniomyces endolithicus</name>
    <dbReference type="NCBI Taxonomy" id="329885"/>
    <lineage>
        <taxon>Eukaryota</taxon>
        <taxon>Fungi</taxon>
        <taxon>Dikarya</taxon>
        <taxon>Ascomycota</taxon>
        <taxon>Pezizomycotina</taxon>
        <taxon>Dothideomycetes</taxon>
        <taxon>Dothideomycetidae</taxon>
        <taxon>Mycosphaerellales</taxon>
        <taxon>Teratosphaeriaceae</taxon>
        <taxon>Friedmanniomyces</taxon>
    </lineage>
</organism>
<evidence type="ECO:0000256" key="5">
    <source>
        <dbReference type="ARBA" id="ARBA00038347"/>
    </source>
</evidence>
<keyword evidence="2 11" id="KW-0812">Transmembrane</keyword>
<evidence type="ECO:0000256" key="7">
    <source>
        <dbReference type="ARBA" id="ARBA00069139"/>
    </source>
</evidence>
<evidence type="ECO:0000256" key="8">
    <source>
        <dbReference type="ARBA" id="ARBA00077167"/>
    </source>
</evidence>
<feature type="domain" description="CCHC-type" evidence="12">
    <location>
        <begin position="83"/>
        <end position="98"/>
    </location>
</feature>
<dbReference type="PANTHER" id="PTHR23502">
    <property type="entry name" value="MAJOR FACILITATOR SUPERFAMILY"/>
    <property type="match status" value="1"/>
</dbReference>
<dbReference type="GO" id="GO:0042908">
    <property type="term" value="P:xenobiotic transport"/>
    <property type="evidence" value="ECO:0007669"/>
    <property type="project" value="UniProtKB-ARBA"/>
</dbReference>
<evidence type="ECO:0000256" key="6">
    <source>
        <dbReference type="ARBA" id="ARBA00053977"/>
    </source>
</evidence>
<reference evidence="14 15" key="1">
    <citation type="submission" date="2017-03" db="EMBL/GenBank/DDBJ databases">
        <title>Genomes of endolithic fungi from Antarctica.</title>
        <authorList>
            <person name="Coleine C."/>
            <person name="Masonjones S."/>
            <person name="Stajich J.E."/>
        </authorList>
    </citation>
    <scope>NUCLEOTIDE SEQUENCE [LARGE SCALE GENOMIC DNA]</scope>
    <source>
        <strain evidence="14 15">CCFEE 5311</strain>
    </source>
</reference>
<feature type="region of interest" description="Disordered" evidence="10">
    <location>
        <begin position="253"/>
        <end position="278"/>
    </location>
</feature>
<dbReference type="InterPro" id="IPR036875">
    <property type="entry name" value="Znf_CCHC_sf"/>
</dbReference>
<dbReference type="Pfam" id="PF07690">
    <property type="entry name" value="MFS_1"/>
    <property type="match status" value="1"/>
</dbReference>
<evidence type="ECO:0000256" key="11">
    <source>
        <dbReference type="SAM" id="Phobius"/>
    </source>
</evidence>
<feature type="transmembrane region" description="Helical" evidence="11">
    <location>
        <begin position="423"/>
        <end position="442"/>
    </location>
</feature>
<evidence type="ECO:0000259" key="12">
    <source>
        <dbReference type="PROSITE" id="PS50158"/>
    </source>
</evidence>
<dbReference type="CDD" id="cd17323">
    <property type="entry name" value="MFS_Tpo1_MDR_like"/>
    <property type="match status" value="1"/>
</dbReference>
<dbReference type="Gene3D" id="1.20.1250.20">
    <property type="entry name" value="MFS general substrate transporter like domains"/>
    <property type="match status" value="1"/>
</dbReference>
<keyword evidence="4 11" id="KW-0472">Membrane</keyword>
<keyword evidence="9" id="KW-0862">Zinc</keyword>
<dbReference type="SUPFAM" id="SSF103473">
    <property type="entry name" value="MFS general substrate transporter"/>
    <property type="match status" value="1"/>
</dbReference>
<dbReference type="FunFam" id="1.20.1250.20:FF:000011">
    <property type="entry name" value="MFS multidrug transporter, putative"/>
    <property type="match status" value="1"/>
</dbReference>
<keyword evidence="3 11" id="KW-1133">Transmembrane helix</keyword>
<keyword evidence="9" id="KW-0863">Zinc-finger</keyword>
<keyword evidence="9" id="KW-0479">Metal-binding</keyword>
<feature type="transmembrane region" description="Helical" evidence="11">
    <location>
        <begin position="398"/>
        <end position="417"/>
    </location>
</feature>
<dbReference type="Proteomes" id="UP000310066">
    <property type="component" value="Unassembled WGS sequence"/>
</dbReference>
<dbReference type="SUPFAM" id="SSF57756">
    <property type="entry name" value="Retrovirus zinc finger-like domains"/>
    <property type="match status" value="1"/>
</dbReference>
<dbReference type="GO" id="GO:0008270">
    <property type="term" value="F:zinc ion binding"/>
    <property type="evidence" value="ECO:0007669"/>
    <property type="project" value="UniProtKB-KW"/>
</dbReference>
<feature type="transmembrane region" description="Helical" evidence="11">
    <location>
        <begin position="367"/>
        <end position="386"/>
    </location>
</feature>
<comment type="caution">
    <text evidence="14">The sequence shown here is derived from an EMBL/GenBank/DDBJ whole genome shotgun (WGS) entry which is preliminary data.</text>
</comment>
<evidence type="ECO:0000256" key="3">
    <source>
        <dbReference type="ARBA" id="ARBA00022989"/>
    </source>
</evidence>
<dbReference type="InterPro" id="IPR036259">
    <property type="entry name" value="MFS_trans_sf"/>
</dbReference>
<dbReference type="PROSITE" id="PS50850">
    <property type="entry name" value="MFS"/>
    <property type="match status" value="1"/>
</dbReference>
<evidence type="ECO:0000256" key="2">
    <source>
        <dbReference type="ARBA" id="ARBA00022692"/>
    </source>
</evidence>
<dbReference type="InterPro" id="IPR001878">
    <property type="entry name" value="Znf_CCHC"/>
</dbReference>